<name>A0A3B3QJC3_9TELE</name>
<feature type="region of interest" description="Disordered" evidence="1">
    <location>
        <begin position="1"/>
        <end position="127"/>
    </location>
</feature>
<feature type="region of interest" description="Disordered" evidence="1">
    <location>
        <begin position="510"/>
        <end position="591"/>
    </location>
</feature>
<feature type="compositionally biased region" description="Pro residues" evidence="1">
    <location>
        <begin position="535"/>
        <end position="552"/>
    </location>
</feature>
<dbReference type="InterPro" id="IPR051375">
    <property type="entry name" value="Tuftelin_GRINL1A/MYZAP/CCD68"/>
</dbReference>
<evidence type="ECO:0000313" key="3">
    <source>
        <dbReference type="Proteomes" id="UP000261540"/>
    </source>
</evidence>
<feature type="compositionally biased region" description="Basic and acidic residues" evidence="1">
    <location>
        <begin position="285"/>
        <end position="303"/>
    </location>
</feature>
<dbReference type="Ensembl" id="ENSPKIT00000029956.1">
    <property type="protein sequence ID" value="ENSPKIP00000005939.1"/>
    <property type="gene ID" value="ENSPKIG00000022410.1"/>
</dbReference>
<evidence type="ECO:0000313" key="2">
    <source>
        <dbReference type="Ensembl" id="ENSPKIP00000005939.1"/>
    </source>
</evidence>
<dbReference type="GO" id="GO:0035556">
    <property type="term" value="P:intracellular signal transduction"/>
    <property type="evidence" value="ECO:0007669"/>
    <property type="project" value="TreeGrafter"/>
</dbReference>
<dbReference type="AlphaFoldDB" id="A0A3B3QJC3"/>
<feature type="compositionally biased region" description="Basic and acidic residues" evidence="1">
    <location>
        <begin position="67"/>
        <end position="77"/>
    </location>
</feature>
<protein>
    <submittedName>
        <fullName evidence="2">Myocardial zonula adherens protein</fullName>
    </submittedName>
</protein>
<organism evidence="2 3">
    <name type="scientific">Paramormyrops kingsleyae</name>
    <dbReference type="NCBI Taxonomy" id="1676925"/>
    <lineage>
        <taxon>Eukaryota</taxon>
        <taxon>Metazoa</taxon>
        <taxon>Chordata</taxon>
        <taxon>Craniata</taxon>
        <taxon>Vertebrata</taxon>
        <taxon>Euteleostomi</taxon>
        <taxon>Actinopterygii</taxon>
        <taxon>Neopterygii</taxon>
        <taxon>Teleostei</taxon>
        <taxon>Osteoglossocephala</taxon>
        <taxon>Osteoglossomorpha</taxon>
        <taxon>Osteoglossiformes</taxon>
        <taxon>Mormyridae</taxon>
        <taxon>Paramormyrops</taxon>
    </lineage>
</organism>
<feature type="compositionally biased region" description="Low complexity" evidence="1">
    <location>
        <begin position="46"/>
        <end position="59"/>
    </location>
</feature>
<dbReference type="STRING" id="1676925.ENSPKIP00000005920"/>
<feature type="region of interest" description="Disordered" evidence="1">
    <location>
        <begin position="272"/>
        <end position="303"/>
    </location>
</feature>
<feature type="region of interest" description="Disordered" evidence="1">
    <location>
        <begin position="468"/>
        <end position="489"/>
    </location>
</feature>
<dbReference type="PANTHER" id="PTHR23171">
    <property type="entry name" value="GDOWN1"/>
    <property type="match status" value="1"/>
</dbReference>
<dbReference type="Ensembl" id="ENSPKIT00000029935.1">
    <property type="protein sequence ID" value="ENSPKIP00000005920.1"/>
    <property type="gene ID" value="ENSPKIG00000022410.1"/>
</dbReference>
<reference evidence="2" key="1">
    <citation type="submission" date="2025-05" db="UniProtKB">
        <authorList>
            <consortium name="Ensembl"/>
        </authorList>
    </citation>
    <scope>IDENTIFICATION</scope>
</reference>
<dbReference type="PANTHER" id="PTHR23171:SF3">
    <property type="entry name" value="COILED-COIL DOMAIN-CONTAINING PROTEIN 68"/>
    <property type="match status" value="1"/>
</dbReference>
<sequence length="591" mass="66499">MQRHRSRGTVTTAVDASDETTERKIQRLRLTLRPGDPSSEEFEGHTTSTGPDSSDSGTPAFSSPQQHDGKLASDPYRRRNGYVQPGGPVGTEDTDQHTAPAVNGLMEKPSQRSAVVGGGVPGADTDTQQGVMAHEWTVSHLRDEMNYIRAVRDSLEKVRERMYGQFGGMQQSMQKMSQDIKAANAQRQDLEAQVRVRTTAMESLDQMNSSLLSDNISLQKSLLENCLDRVEKQDELKTLRSTCRQAETKLWERERELASARAENQALRLQIESSQEASSQALQEMSERLQRGHDERLQEEQRRHREEIEALQAQIDNYVKRLEEAEMKVRTAEAKIAEKDKRISEVERLLDCMGQEKSHLLVKLQDCEQRLHILEQETDRVDETVFNKSQKLEDEAAELRERIKHLNDMVFCQQRKVKAMIEEVEILRATVAEKDLFITELLDRIAAAESKNNAKRVETKDVGVGCDLPVRPEAQPPDELQATPVRWSPRLTNRMESSLLRYSPKQYSLMLQSRSSQTTSAGTSPVRSAGDPQNPAQPSPPQQTSVQPPPGPSVQETAHPPPSNPGTTSSPAEPFSPIKKLYDITEHTEAE</sequence>
<accession>A0A3B3QJC3</accession>
<evidence type="ECO:0000256" key="1">
    <source>
        <dbReference type="SAM" id="MobiDB-lite"/>
    </source>
</evidence>
<feature type="compositionally biased region" description="Basic and acidic residues" evidence="1">
    <location>
        <begin position="580"/>
        <end position="591"/>
    </location>
</feature>
<dbReference type="GeneTree" id="ENSGT00950000183065"/>
<proteinExistence type="predicted"/>
<feature type="compositionally biased region" description="Polar residues" evidence="1">
    <location>
        <begin position="510"/>
        <end position="526"/>
    </location>
</feature>
<feature type="compositionally biased region" description="Low complexity" evidence="1">
    <location>
        <begin position="272"/>
        <end position="284"/>
    </location>
</feature>
<dbReference type="Proteomes" id="UP000261540">
    <property type="component" value="Unplaced"/>
</dbReference>
<keyword evidence="3" id="KW-1185">Reference proteome</keyword>